<organism evidence="3 4">
    <name type="scientific">Caldisericum exile (strain DSM 21853 / NBRC 104410 / AZM16c01)</name>
    <dbReference type="NCBI Taxonomy" id="511051"/>
    <lineage>
        <taxon>Bacteria</taxon>
        <taxon>Pseudomonadati</taxon>
        <taxon>Caldisericota/Cryosericota group</taxon>
        <taxon>Caldisericota</taxon>
        <taxon>Caldisericia</taxon>
        <taxon>Caldisericales</taxon>
        <taxon>Caldisericaceae</taxon>
        <taxon>Caldisericum</taxon>
    </lineage>
</organism>
<keyword evidence="1" id="KW-0472">Membrane</keyword>
<dbReference type="EC" id="3.5.4.9" evidence="3"/>
<dbReference type="InterPro" id="IPR036178">
    <property type="entry name" value="Formintransfe-cycloase-like_sf"/>
</dbReference>
<name>A0A7U6JF05_CALEA</name>
<protein>
    <submittedName>
        <fullName evidence="3">Methenyltetrahydrofolate cyclohydrolase</fullName>
        <ecNumber evidence="3">3.5.4.9</ecNumber>
    </submittedName>
</protein>
<dbReference type="AlphaFoldDB" id="A0A7U6JF05"/>
<keyword evidence="3" id="KW-0378">Hydrolase</keyword>
<reference evidence="3 4" key="1">
    <citation type="submission" date="2011-01" db="EMBL/GenBank/DDBJ databases">
        <title>Whole genome sequence of Caldisericum exile AZM16c01.</title>
        <authorList>
            <person name="Narita-Yamada S."/>
            <person name="Kawakoshi A."/>
            <person name="Nakamura S."/>
            <person name="Sasagawa M."/>
            <person name="Fukada J."/>
            <person name="Sekine M."/>
            <person name="Kato Y."/>
            <person name="Fukai R."/>
            <person name="Sasaki K."/>
            <person name="Hanamaki A."/>
            <person name="Narita H."/>
            <person name="Konno Y."/>
            <person name="Mori K."/>
            <person name="Yamazaki S."/>
            <person name="Suzuki K."/>
            <person name="Fujita N."/>
        </authorList>
    </citation>
    <scope>NUCLEOTIDE SEQUENCE [LARGE SCALE GENOMIC DNA]</scope>
    <source>
        <strain evidence="4">DSM 21853 / NBRC 104410 / AZM16c01</strain>
    </source>
</reference>
<dbReference type="KEGG" id="cex:CSE_08620"/>
<dbReference type="GO" id="GO:0004477">
    <property type="term" value="F:methenyltetrahydrofolate cyclohydrolase activity"/>
    <property type="evidence" value="ECO:0007669"/>
    <property type="project" value="UniProtKB-EC"/>
</dbReference>
<dbReference type="Gene3D" id="1.20.120.680">
    <property type="entry name" value="Formiminotetrahydrofolate cyclodeaminase monomer, up-and-down helical bundle"/>
    <property type="match status" value="1"/>
</dbReference>
<evidence type="ECO:0000313" key="4">
    <source>
        <dbReference type="Proteomes" id="UP000004793"/>
    </source>
</evidence>
<feature type="domain" description="Cyclodeaminase/cyclohydrolase" evidence="2">
    <location>
        <begin position="7"/>
        <end position="180"/>
    </location>
</feature>
<sequence length="205" mass="22972">MFSDLPLEKFIEELSSSNPTPGGGAASSLVGAFGFALVSMVLSIYQKKNPESSLEPLIEQTKEKSDLLLRLSSKDAEVFERFIEAVQLPKDTEEQKEIRKQKMQKALIDSTLVPFEVINILYDGSKVLDQAKAFCPKSAISDLYTALSFFEAAFDGAKANVLINLKSVKDEKFVTDTKSRLLHIENEFKNYILKLKEEIQNNLTI</sequence>
<dbReference type="InterPro" id="IPR007044">
    <property type="entry name" value="Cyclodeamin/CycHdrlase"/>
</dbReference>
<dbReference type="EMBL" id="AP012051">
    <property type="protein sequence ID" value="BAL80988.1"/>
    <property type="molecule type" value="Genomic_DNA"/>
</dbReference>
<keyword evidence="1" id="KW-0812">Transmembrane</keyword>
<dbReference type="Pfam" id="PF04961">
    <property type="entry name" value="FTCD_C"/>
    <property type="match status" value="1"/>
</dbReference>
<accession>A0A7U6JF05</accession>
<gene>
    <name evidence="3" type="primary">fchA</name>
    <name evidence="3" type="ordered locus">CSE_08620</name>
</gene>
<dbReference type="RefSeq" id="WP_014453391.1">
    <property type="nucleotide sequence ID" value="NC_017096.1"/>
</dbReference>
<evidence type="ECO:0000259" key="2">
    <source>
        <dbReference type="Pfam" id="PF04961"/>
    </source>
</evidence>
<keyword evidence="4" id="KW-1185">Reference proteome</keyword>
<proteinExistence type="predicted"/>
<dbReference type="Proteomes" id="UP000004793">
    <property type="component" value="Chromosome"/>
</dbReference>
<dbReference type="OrthoDB" id="9784653at2"/>
<evidence type="ECO:0000256" key="1">
    <source>
        <dbReference type="SAM" id="Phobius"/>
    </source>
</evidence>
<keyword evidence="1" id="KW-1133">Transmembrane helix</keyword>
<evidence type="ECO:0000313" key="3">
    <source>
        <dbReference type="EMBL" id="BAL80988.1"/>
    </source>
</evidence>
<dbReference type="SUPFAM" id="SSF101262">
    <property type="entry name" value="Methenyltetrahydrofolate cyclohydrolase-like"/>
    <property type="match status" value="1"/>
</dbReference>
<feature type="transmembrane region" description="Helical" evidence="1">
    <location>
        <begin position="25"/>
        <end position="45"/>
    </location>
</feature>